<comment type="similarity">
    <text evidence="7">Belongs to the CidB/LrgB family. CidB subfamily.</text>
</comment>
<dbReference type="PANTHER" id="PTHR30249">
    <property type="entry name" value="PUTATIVE SEROTONIN TRANSPORTER"/>
    <property type="match status" value="1"/>
</dbReference>
<reference evidence="11 13" key="1">
    <citation type="submission" date="2016-09" db="EMBL/GenBank/DDBJ databases">
        <authorList>
            <consortium name="Pathogen Informatics"/>
        </authorList>
    </citation>
    <scope>NUCLEOTIDE SEQUENCE [LARGE SCALE GENOMIC DNA]</scope>
    <source>
        <strain evidence="11 13">82B</strain>
    </source>
</reference>
<evidence type="ECO:0000256" key="4">
    <source>
        <dbReference type="ARBA" id="ARBA00022989"/>
    </source>
</evidence>
<dbReference type="EMBL" id="FMPI01000002">
    <property type="protein sequence ID" value="SCS39156.1"/>
    <property type="molecule type" value="Genomic_DNA"/>
</dbReference>
<dbReference type="Proteomes" id="UP000095412">
    <property type="component" value="Unassembled WGS sequence"/>
</dbReference>
<comment type="function">
    <text evidence="6">Increases the activity of extracellular murein hydrolases possibly by mediating their export via hole formation. Inhibited by the antiholin-like proteins LrgAB. In an unstressed cell, the LrgAB products probably inhibit the function of the CidAB proteins. When a cell is stressed by the addition of antibiotics or by other factors in the environment, the CidAB proteins possibly oligomerize within the bacterial cell membrane, creating lesions that disrupt the proton motive force, which in turn results in loss of cell viability. These lesions are also hypothesized to regulate the subsequent cell lysis by either allowing the murein hydrolases access to the cell wall substrate and/or regulating their activity by a possible change in the cell wall pH that results from loss of membrane potential.</text>
</comment>
<comment type="subcellular location">
    <subcellularLocation>
        <location evidence="1">Cell membrane</location>
        <topology evidence="1">Multi-pass membrane protein</topology>
    </subcellularLocation>
</comment>
<evidence type="ECO:0000256" key="1">
    <source>
        <dbReference type="ARBA" id="ARBA00004651"/>
    </source>
</evidence>
<evidence type="ECO:0000256" key="8">
    <source>
        <dbReference type="ARBA" id="ARBA00039710"/>
    </source>
</evidence>
<dbReference type="Pfam" id="PF04172">
    <property type="entry name" value="LrgB"/>
    <property type="match status" value="1"/>
</dbReference>
<evidence type="ECO:0000313" key="11">
    <source>
        <dbReference type="EMBL" id="SCS57433.1"/>
    </source>
</evidence>
<keyword evidence="2" id="KW-1003">Cell membrane</keyword>
<feature type="transmembrane region" description="Helical" evidence="9">
    <location>
        <begin position="31"/>
        <end position="50"/>
    </location>
</feature>
<dbReference type="Proteomes" id="UP000095768">
    <property type="component" value="Unassembled WGS sequence"/>
</dbReference>
<organism evidence="11 13">
    <name type="scientific">Staphylococcus caeli</name>
    <dbReference type="NCBI Taxonomy" id="2201815"/>
    <lineage>
        <taxon>Bacteria</taxon>
        <taxon>Bacillati</taxon>
        <taxon>Bacillota</taxon>
        <taxon>Bacilli</taxon>
        <taxon>Bacillales</taxon>
        <taxon>Staphylococcaceae</taxon>
        <taxon>Staphylococcus</taxon>
    </lineage>
</organism>
<feature type="transmembrane region" description="Helical" evidence="9">
    <location>
        <begin position="203"/>
        <end position="227"/>
    </location>
</feature>
<dbReference type="PANTHER" id="PTHR30249:SF17">
    <property type="entry name" value="HOLIN-LIKE PROTEIN CIDB"/>
    <property type="match status" value="1"/>
</dbReference>
<evidence type="ECO:0000256" key="6">
    <source>
        <dbReference type="ARBA" id="ARBA00037291"/>
    </source>
</evidence>
<evidence type="ECO:0000313" key="10">
    <source>
        <dbReference type="EMBL" id="SCS39156.1"/>
    </source>
</evidence>
<feature type="transmembrane region" description="Helical" evidence="9">
    <location>
        <begin position="91"/>
        <end position="114"/>
    </location>
</feature>
<evidence type="ECO:0000256" key="3">
    <source>
        <dbReference type="ARBA" id="ARBA00022692"/>
    </source>
</evidence>
<feature type="transmembrane region" description="Helical" evidence="9">
    <location>
        <begin position="146"/>
        <end position="167"/>
    </location>
</feature>
<feature type="transmembrane region" description="Helical" evidence="9">
    <location>
        <begin position="6"/>
        <end position="24"/>
    </location>
</feature>
<evidence type="ECO:0000256" key="2">
    <source>
        <dbReference type="ARBA" id="ARBA00022475"/>
    </source>
</evidence>
<keyword evidence="5 9" id="KW-0472">Membrane</keyword>
<keyword evidence="3 9" id="KW-0812">Transmembrane</keyword>
<reference evidence="10 12" key="2">
    <citation type="submission" date="2016-09" db="EMBL/GenBank/DDBJ databases">
        <authorList>
            <consortium name="Pathogen Informatics"/>
            <person name="Sun Q."/>
            <person name="Inoue M."/>
        </authorList>
    </citation>
    <scope>NUCLEOTIDE SEQUENCE [LARGE SCALE GENOMIC DNA]</scope>
    <source>
        <strain evidence="10 12">82C</strain>
    </source>
</reference>
<evidence type="ECO:0000256" key="5">
    <source>
        <dbReference type="ARBA" id="ARBA00023136"/>
    </source>
</evidence>
<dbReference type="OrthoDB" id="9811701at2"/>
<protein>
    <recommendedName>
        <fullName evidence="8">Holin-like protein CidB</fullName>
    </recommendedName>
</protein>
<dbReference type="GO" id="GO:0005886">
    <property type="term" value="C:plasma membrane"/>
    <property type="evidence" value="ECO:0007669"/>
    <property type="project" value="UniProtKB-SubCell"/>
</dbReference>
<sequence>MLLLKTIFMILLTILMFVGAKKLQAKFRSPFLNPALIASIGIVCVLLLFRVDYQSYMVGGKWIHYLLNCTVVCLAFPLYQNRHKILHNARIIFSSVLTAVMLNFIFVYCILKLFGYSKEVIVTMLPRSMTAAVGIEVSKQLGGIDAITVMFIITTGLIGSILGTYLLRLGRFNTSIAKGMAYGNASHAFGTAQALEIDLESGAFSSIGMILTAILSSIILPILILFLY</sequence>
<proteinExistence type="inferred from homology"/>
<dbReference type="InterPro" id="IPR007300">
    <property type="entry name" value="CidB/LrgB"/>
</dbReference>
<keyword evidence="4 9" id="KW-1133">Transmembrane helix</keyword>
<accession>A0A1D4J6Z3</accession>
<dbReference type="AlphaFoldDB" id="A0A1D4J6Z3"/>
<gene>
    <name evidence="11" type="primary">cidB</name>
    <name evidence="11" type="ORF">SAMEA2297795_00728</name>
    <name evidence="10" type="ORF">SAMEA2297796_00405</name>
</gene>
<evidence type="ECO:0000313" key="13">
    <source>
        <dbReference type="Proteomes" id="UP000095768"/>
    </source>
</evidence>
<evidence type="ECO:0000256" key="9">
    <source>
        <dbReference type="SAM" id="Phobius"/>
    </source>
</evidence>
<evidence type="ECO:0000313" key="12">
    <source>
        <dbReference type="Proteomes" id="UP000095412"/>
    </source>
</evidence>
<name>A0A1D4J6Z3_9STAP</name>
<keyword evidence="12" id="KW-1185">Reference proteome</keyword>
<dbReference type="EMBL" id="FMPG01000002">
    <property type="protein sequence ID" value="SCS57433.1"/>
    <property type="molecule type" value="Genomic_DNA"/>
</dbReference>
<dbReference type="RefSeq" id="WP_069994546.1">
    <property type="nucleotide sequence ID" value="NZ_FMPG01000002.1"/>
</dbReference>
<evidence type="ECO:0000256" key="7">
    <source>
        <dbReference type="ARBA" id="ARBA00038265"/>
    </source>
</evidence>
<feature type="transmembrane region" description="Helical" evidence="9">
    <location>
        <begin position="62"/>
        <end position="79"/>
    </location>
</feature>